<name>D4XU58_ACIHA</name>
<evidence type="ECO:0000313" key="3">
    <source>
        <dbReference type="Proteomes" id="UP000003085"/>
    </source>
</evidence>
<proteinExistence type="predicted"/>
<dbReference type="HOGENOM" id="CLU_3057489_0_0_6"/>
<dbReference type="EMBL" id="ADMT01000235">
    <property type="protein sequence ID" value="EFF81266.1"/>
    <property type="molecule type" value="Genomic_DNA"/>
</dbReference>
<comment type="caution">
    <text evidence="2">The sequence shown here is derived from an EMBL/GenBank/DDBJ whole genome shotgun (WGS) entry which is preliminary data.</text>
</comment>
<sequence>MFRQQLQIGMAVDFIINLLRFNQSKYHTIFAFLFTKTLYLILLMCDLFIIFTT</sequence>
<dbReference type="AlphaFoldDB" id="D4XU58"/>
<evidence type="ECO:0000256" key="1">
    <source>
        <dbReference type="SAM" id="Phobius"/>
    </source>
</evidence>
<reference evidence="3" key="1">
    <citation type="submission" date="2010-03" db="EMBL/GenBank/DDBJ databases">
        <title>Complete sequence of Mobiluncus curtisii ATCC 43063.</title>
        <authorList>
            <person name="Muzny D."/>
            <person name="Qin X."/>
            <person name="Deng J."/>
            <person name="Jiang H."/>
            <person name="Liu Y."/>
            <person name="Qu J."/>
            <person name="Song X.-Z."/>
            <person name="Zhang L."/>
            <person name="Thornton R."/>
            <person name="Coyle M."/>
            <person name="Francisco L."/>
            <person name="Jackson L."/>
            <person name="Javaid M."/>
            <person name="Korchina V."/>
            <person name="Kovar C."/>
            <person name="Mata R."/>
            <person name="Mathew T."/>
            <person name="Ngo R."/>
            <person name="Nguyen L."/>
            <person name="Nguyen N."/>
            <person name="Okwuonu G."/>
            <person name="Ongeri F."/>
            <person name="Pham C."/>
            <person name="Simmons D."/>
            <person name="Wilczek-Boney K."/>
            <person name="Hale W."/>
            <person name="Jakkamsetti A."/>
            <person name="Pham P."/>
            <person name="Ruth R."/>
            <person name="San Lucas F."/>
            <person name="Warren J."/>
            <person name="Zhang J."/>
            <person name="Zhao Z."/>
            <person name="Zhou C."/>
            <person name="Zhu D."/>
            <person name="Lee S."/>
            <person name="Bess C."/>
            <person name="Blankenburg K."/>
            <person name="Forbes L."/>
            <person name="Fu Q."/>
            <person name="Gubbala S."/>
            <person name="Hirani K."/>
            <person name="Jayaseelan J.C."/>
            <person name="Lara F."/>
            <person name="Munidasa M."/>
            <person name="Palculict T."/>
            <person name="Patil S."/>
            <person name="Pu L.-L."/>
            <person name="Saada N."/>
            <person name="Tang L."/>
            <person name="Weissenberger G."/>
            <person name="Zhu Y."/>
            <person name="Hemphill L."/>
            <person name="Shang Y."/>
            <person name="Youmans B."/>
            <person name="Ayvaz T."/>
            <person name="Ross M."/>
            <person name="Santibanez J."/>
            <person name="Aqrawi P."/>
            <person name="Gross S."/>
            <person name="Joshi V."/>
            <person name="Fowler G."/>
            <person name="Nazareth L."/>
            <person name="Reid J."/>
            <person name="Worley K."/>
            <person name="Petrosino J."/>
            <person name="Highlander S."/>
            <person name="Gibbs R."/>
            <person name="Gibbs R."/>
        </authorList>
    </citation>
    <scope>NUCLEOTIDE SEQUENCE [LARGE SCALE GENOMIC DNA]</scope>
    <source>
        <strain evidence="3">ATCC 19194</strain>
    </source>
</reference>
<gene>
    <name evidence="2" type="ORF">HMP0015_3250</name>
</gene>
<keyword evidence="1" id="KW-1133">Transmembrane helix</keyword>
<protein>
    <submittedName>
        <fullName evidence="2">Uncharacterized protein</fullName>
    </submittedName>
</protein>
<keyword evidence="1" id="KW-0472">Membrane</keyword>
<accession>D4XU58</accession>
<dbReference type="Proteomes" id="UP000003085">
    <property type="component" value="Unassembled WGS sequence"/>
</dbReference>
<organism evidence="2 3">
    <name type="scientific">Acinetobacter haemolyticus ATCC 19194</name>
    <dbReference type="NCBI Taxonomy" id="707232"/>
    <lineage>
        <taxon>Bacteria</taxon>
        <taxon>Pseudomonadati</taxon>
        <taxon>Pseudomonadota</taxon>
        <taxon>Gammaproteobacteria</taxon>
        <taxon>Moraxellales</taxon>
        <taxon>Moraxellaceae</taxon>
        <taxon>Acinetobacter</taxon>
    </lineage>
</organism>
<keyword evidence="1" id="KW-0812">Transmembrane</keyword>
<evidence type="ECO:0000313" key="2">
    <source>
        <dbReference type="EMBL" id="EFF81266.1"/>
    </source>
</evidence>
<feature type="transmembrane region" description="Helical" evidence="1">
    <location>
        <begin position="29"/>
        <end position="51"/>
    </location>
</feature>